<evidence type="ECO:0000313" key="9">
    <source>
        <dbReference type="EMBL" id="GEQ21658.1"/>
    </source>
</evidence>
<evidence type="ECO:0000313" key="10">
    <source>
        <dbReference type="Proteomes" id="UP000321089"/>
    </source>
</evidence>
<dbReference type="GO" id="GO:0051539">
    <property type="term" value="F:4 iron, 4 sulfur cluster binding"/>
    <property type="evidence" value="ECO:0007669"/>
    <property type="project" value="UniProtKB-KW"/>
</dbReference>
<evidence type="ECO:0000259" key="8">
    <source>
        <dbReference type="PROSITE" id="PS51379"/>
    </source>
</evidence>
<keyword evidence="5" id="KW-0249">Electron transport</keyword>
<keyword evidence="3" id="KW-0479">Metal-binding</keyword>
<dbReference type="PROSITE" id="PS00198">
    <property type="entry name" value="4FE4S_FER_1"/>
    <property type="match status" value="2"/>
</dbReference>
<evidence type="ECO:0000256" key="2">
    <source>
        <dbReference type="ARBA" id="ARBA00022485"/>
    </source>
</evidence>
<accession>A0A512TNT8</accession>
<name>A0A512TNT8_CLOBU</name>
<dbReference type="Pfam" id="PF14697">
    <property type="entry name" value="Fer4_21"/>
    <property type="match status" value="1"/>
</dbReference>
<evidence type="ECO:0000256" key="1">
    <source>
        <dbReference type="ARBA" id="ARBA00022448"/>
    </source>
</evidence>
<dbReference type="PROSITE" id="PS51379">
    <property type="entry name" value="4FE4S_FER_2"/>
    <property type="match status" value="2"/>
</dbReference>
<dbReference type="Gene3D" id="3.30.70.20">
    <property type="match status" value="1"/>
</dbReference>
<comment type="caution">
    <text evidence="9">The sequence shown here is derived from an EMBL/GenBank/DDBJ whole genome shotgun (WGS) entry which is preliminary data.</text>
</comment>
<evidence type="ECO:0000256" key="6">
    <source>
        <dbReference type="ARBA" id="ARBA00023004"/>
    </source>
</evidence>
<dbReference type="Gene3D" id="3.30.70.3270">
    <property type="match status" value="1"/>
</dbReference>
<sequence>MNKKTIRKKAYVDTKYCVACGVCQKTCPIGAISIHKGIYAEVNFDKCVGCSKCAKACPASVIEIKPEENSND</sequence>
<reference evidence="9 10" key="1">
    <citation type="submission" date="2019-07" db="EMBL/GenBank/DDBJ databases">
        <title>Whole genome shotgun sequence of Clostridium butyricum NBRC 3858.</title>
        <authorList>
            <person name="Hosoyama A."/>
            <person name="Uohara A."/>
            <person name="Ohji S."/>
            <person name="Ichikawa N."/>
        </authorList>
    </citation>
    <scope>NUCLEOTIDE SEQUENCE [LARGE SCALE GENOMIC DNA]</scope>
    <source>
        <strain evidence="9 10">NBRC 3858</strain>
    </source>
</reference>
<dbReference type="AlphaFoldDB" id="A0A512TNT8"/>
<keyword evidence="1" id="KW-0813">Transport</keyword>
<keyword evidence="4" id="KW-0677">Repeat</keyword>
<gene>
    <name evidence="9" type="ORF">CBU02nite_21640</name>
</gene>
<dbReference type="InterPro" id="IPR017896">
    <property type="entry name" value="4Fe4S_Fe-S-bd"/>
</dbReference>
<dbReference type="Proteomes" id="UP000321089">
    <property type="component" value="Unassembled WGS sequence"/>
</dbReference>
<evidence type="ECO:0000256" key="4">
    <source>
        <dbReference type="ARBA" id="ARBA00022737"/>
    </source>
</evidence>
<evidence type="ECO:0000256" key="3">
    <source>
        <dbReference type="ARBA" id="ARBA00022723"/>
    </source>
</evidence>
<keyword evidence="2" id="KW-0004">4Fe-4S</keyword>
<keyword evidence="7" id="KW-0411">Iron-sulfur</keyword>
<dbReference type="InterPro" id="IPR050572">
    <property type="entry name" value="Fe-S_Ferredoxin"/>
</dbReference>
<dbReference type="SUPFAM" id="SSF54862">
    <property type="entry name" value="4Fe-4S ferredoxins"/>
    <property type="match status" value="1"/>
</dbReference>
<feature type="domain" description="4Fe-4S ferredoxin-type" evidence="8">
    <location>
        <begin position="38"/>
        <end position="67"/>
    </location>
</feature>
<dbReference type="PANTHER" id="PTHR43687">
    <property type="entry name" value="ADENYLYLSULFATE REDUCTASE, BETA SUBUNIT"/>
    <property type="match status" value="1"/>
</dbReference>
<dbReference type="EMBL" id="BKBC01000029">
    <property type="protein sequence ID" value="GEQ21658.1"/>
    <property type="molecule type" value="Genomic_DNA"/>
</dbReference>
<protein>
    <submittedName>
        <fullName evidence="9">Ferredoxin</fullName>
    </submittedName>
</protein>
<evidence type="ECO:0000256" key="7">
    <source>
        <dbReference type="ARBA" id="ARBA00023014"/>
    </source>
</evidence>
<organism evidence="9 10">
    <name type="scientific">Clostridium butyricum</name>
    <dbReference type="NCBI Taxonomy" id="1492"/>
    <lineage>
        <taxon>Bacteria</taxon>
        <taxon>Bacillati</taxon>
        <taxon>Bacillota</taxon>
        <taxon>Clostridia</taxon>
        <taxon>Eubacteriales</taxon>
        <taxon>Clostridiaceae</taxon>
        <taxon>Clostridium</taxon>
    </lineage>
</organism>
<dbReference type="PANTHER" id="PTHR43687:SF6">
    <property type="entry name" value="L-ASPARTATE SEMIALDEHYDE SULFURTRANSFERASE IRON-SULFUR SUBUNIT"/>
    <property type="match status" value="1"/>
</dbReference>
<keyword evidence="6" id="KW-0408">Iron</keyword>
<dbReference type="InterPro" id="IPR017900">
    <property type="entry name" value="4Fe4S_Fe_S_CS"/>
</dbReference>
<dbReference type="RefSeq" id="WP_146868511.1">
    <property type="nucleotide sequence ID" value="NZ_BKBC01000029.1"/>
</dbReference>
<evidence type="ECO:0000256" key="5">
    <source>
        <dbReference type="ARBA" id="ARBA00022982"/>
    </source>
</evidence>
<dbReference type="GO" id="GO:0046872">
    <property type="term" value="F:metal ion binding"/>
    <property type="evidence" value="ECO:0007669"/>
    <property type="project" value="UniProtKB-KW"/>
</dbReference>
<proteinExistence type="predicted"/>
<feature type="domain" description="4Fe-4S ferredoxin-type" evidence="8">
    <location>
        <begin position="8"/>
        <end position="37"/>
    </location>
</feature>